<evidence type="ECO:0008006" key="3">
    <source>
        <dbReference type="Google" id="ProtNLM"/>
    </source>
</evidence>
<name>A0ABQ4Z9W7_9ASTR</name>
<sequence length="159" mass="18482">MKELRLNLFAGTEDEDAHGHVQRVLEITDLFHIIGVTHVAIMLRMFPVTLMRAARRWKNMLHAGSIKTWDLLEKSFIRKYCPPLKLTQAILTNEDDMVNKFKAKIEKVIEVKKEPVLCDLPIVNPYLKPIIPPIPYLWDLKEQEDETQALRTLKGLKRG</sequence>
<protein>
    <recommendedName>
        <fullName evidence="3">Retrotransposon gag domain-containing protein</fullName>
    </recommendedName>
</protein>
<evidence type="ECO:0000313" key="1">
    <source>
        <dbReference type="EMBL" id="GJS85713.1"/>
    </source>
</evidence>
<organism evidence="1 2">
    <name type="scientific">Tanacetum coccineum</name>
    <dbReference type="NCBI Taxonomy" id="301880"/>
    <lineage>
        <taxon>Eukaryota</taxon>
        <taxon>Viridiplantae</taxon>
        <taxon>Streptophyta</taxon>
        <taxon>Embryophyta</taxon>
        <taxon>Tracheophyta</taxon>
        <taxon>Spermatophyta</taxon>
        <taxon>Magnoliopsida</taxon>
        <taxon>eudicotyledons</taxon>
        <taxon>Gunneridae</taxon>
        <taxon>Pentapetalae</taxon>
        <taxon>asterids</taxon>
        <taxon>campanulids</taxon>
        <taxon>Asterales</taxon>
        <taxon>Asteraceae</taxon>
        <taxon>Asteroideae</taxon>
        <taxon>Anthemideae</taxon>
        <taxon>Anthemidinae</taxon>
        <taxon>Tanacetum</taxon>
    </lineage>
</organism>
<dbReference type="Proteomes" id="UP001151760">
    <property type="component" value="Unassembled WGS sequence"/>
</dbReference>
<proteinExistence type="predicted"/>
<comment type="caution">
    <text evidence="1">The sequence shown here is derived from an EMBL/GenBank/DDBJ whole genome shotgun (WGS) entry which is preliminary data.</text>
</comment>
<gene>
    <name evidence="1" type="ORF">Tco_0752254</name>
</gene>
<reference evidence="1" key="1">
    <citation type="journal article" date="2022" name="Int. J. Mol. Sci.">
        <title>Draft Genome of Tanacetum Coccineum: Genomic Comparison of Closely Related Tanacetum-Family Plants.</title>
        <authorList>
            <person name="Yamashiro T."/>
            <person name="Shiraishi A."/>
            <person name="Nakayama K."/>
            <person name="Satake H."/>
        </authorList>
    </citation>
    <scope>NUCLEOTIDE SEQUENCE</scope>
</reference>
<keyword evidence="2" id="KW-1185">Reference proteome</keyword>
<reference evidence="1" key="2">
    <citation type="submission" date="2022-01" db="EMBL/GenBank/DDBJ databases">
        <authorList>
            <person name="Yamashiro T."/>
            <person name="Shiraishi A."/>
            <person name="Satake H."/>
            <person name="Nakayama K."/>
        </authorList>
    </citation>
    <scope>NUCLEOTIDE SEQUENCE</scope>
</reference>
<evidence type="ECO:0000313" key="2">
    <source>
        <dbReference type="Proteomes" id="UP001151760"/>
    </source>
</evidence>
<dbReference type="EMBL" id="BQNB010011071">
    <property type="protein sequence ID" value="GJS85713.1"/>
    <property type="molecule type" value="Genomic_DNA"/>
</dbReference>
<accession>A0ABQ4Z9W7</accession>